<evidence type="ECO:0000313" key="5">
    <source>
        <dbReference type="EMBL" id="BBE34191.1"/>
    </source>
</evidence>
<evidence type="ECO:0000259" key="4">
    <source>
        <dbReference type="PROSITE" id="PS01124"/>
    </source>
</evidence>
<dbReference type="Gene3D" id="1.10.10.60">
    <property type="entry name" value="Homeodomain-like"/>
    <property type="match status" value="1"/>
</dbReference>
<dbReference type="CDD" id="cd03136">
    <property type="entry name" value="GATase1_AraC_ArgR_like"/>
    <property type="match status" value="1"/>
</dbReference>
<keyword evidence="1" id="KW-0805">Transcription regulation</keyword>
<dbReference type="Pfam" id="PF12833">
    <property type="entry name" value="HTH_18"/>
    <property type="match status" value="1"/>
</dbReference>
<dbReference type="InterPro" id="IPR029062">
    <property type="entry name" value="Class_I_gatase-like"/>
</dbReference>
<accession>A0AAD1D5D1</accession>
<feature type="domain" description="HTH araC/xylS-type" evidence="4">
    <location>
        <begin position="234"/>
        <end position="332"/>
    </location>
</feature>
<dbReference type="InterPro" id="IPR052158">
    <property type="entry name" value="INH-QAR"/>
</dbReference>
<dbReference type="AlphaFoldDB" id="A0AAD1D5D1"/>
<dbReference type="Pfam" id="PF01965">
    <property type="entry name" value="DJ-1_PfpI"/>
    <property type="match status" value="1"/>
</dbReference>
<evidence type="ECO:0000313" key="6">
    <source>
        <dbReference type="EMBL" id="RKS91222.1"/>
    </source>
</evidence>
<dbReference type="EMBL" id="AP018711">
    <property type="protein sequence ID" value="BBE34191.1"/>
    <property type="molecule type" value="Genomic_DNA"/>
</dbReference>
<reference evidence="5 7" key="1">
    <citation type="submission" date="2018-06" db="EMBL/GenBank/DDBJ databases">
        <title>Complete Genome Sequence of the Microcystin-Degrading Bacterium Sphingosinicella microcystinivorans Strain B-9.</title>
        <authorList>
            <person name="Jin H."/>
            <person name="Nishizawa T."/>
            <person name="Guo Y."/>
            <person name="Nishizawa A."/>
            <person name="Park H."/>
            <person name="Kato H."/>
            <person name="Tsuji K."/>
            <person name="Harada K."/>
        </authorList>
    </citation>
    <scope>NUCLEOTIDE SEQUENCE [LARGE SCALE GENOMIC DNA]</scope>
    <source>
        <strain evidence="5 7">B9</strain>
    </source>
</reference>
<organism evidence="5 7">
    <name type="scientific">Sphingosinicella microcystinivorans</name>
    <dbReference type="NCBI Taxonomy" id="335406"/>
    <lineage>
        <taxon>Bacteria</taxon>
        <taxon>Pseudomonadati</taxon>
        <taxon>Pseudomonadota</taxon>
        <taxon>Alphaproteobacteria</taxon>
        <taxon>Sphingomonadales</taxon>
        <taxon>Sphingosinicellaceae</taxon>
        <taxon>Sphingosinicella</taxon>
    </lineage>
</organism>
<dbReference type="InterPro" id="IPR018060">
    <property type="entry name" value="HTH_AraC"/>
</dbReference>
<dbReference type="Proteomes" id="UP000275727">
    <property type="component" value="Chromosome"/>
</dbReference>
<dbReference type="InterPro" id="IPR009057">
    <property type="entry name" value="Homeodomain-like_sf"/>
</dbReference>
<dbReference type="PROSITE" id="PS00041">
    <property type="entry name" value="HTH_ARAC_FAMILY_1"/>
    <property type="match status" value="1"/>
</dbReference>
<dbReference type="InterPro" id="IPR018062">
    <property type="entry name" value="HTH_AraC-typ_CS"/>
</dbReference>
<evidence type="ECO:0000313" key="8">
    <source>
        <dbReference type="Proteomes" id="UP000276029"/>
    </source>
</evidence>
<evidence type="ECO:0000256" key="2">
    <source>
        <dbReference type="ARBA" id="ARBA00023125"/>
    </source>
</evidence>
<dbReference type="PANTHER" id="PTHR43130:SF3">
    <property type="entry name" value="HTH-TYPE TRANSCRIPTIONAL REGULATOR RV1931C"/>
    <property type="match status" value="1"/>
</dbReference>
<gene>
    <name evidence="6" type="ORF">DFR51_0778</name>
    <name evidence="5" type="ORF">SmB9_18490</name>
</gene>
<keyword evidence="2" id="KW-0238">DNA-binding</keyword>
<reference evidence="6 8" key="2">
    <citation type="submission" date="2018-10" db="EMBL/GenBank/DDBJ databases">
        <title>Genomic Encyclopedia of Type Strains, Phase IV (KMG-IV): sequencing the most valuable type-strain genomes for metagenomic binning, comparative biology and taxonomic classification.</title>
        <authorList>
            <person name="Goeker M."/>
        </authorList>
    </citation>
    <scope>NUCLEOTIDE SEQUENCE [LARGE SCALE GENOMIC DNA]</scope>
    <source>
        <strain evidence="6 8">DSM 19791</strain>
    </source>
</reference>
<evidence type="ECO:0000256" key="3">
    <source>
        <dbReference type="ARBA" id="ARBA00023163"/>
    </source>
</evidence>
<dbReference type="PANTHER" id="PTHR43130">
    <property type="entry name" value="ARAC-FAMILY TRANSCRIPTIONAL REGULATOR"/>
    <property type="match status" value="1"/>
</dbReference>
<keyword evidence="3" id="KW-0804">Transcription</keyword>
<dbReference type="PROSITE" id="PS01124">
    <property type="entry name" value="HTH_ARAC_FAMILY_2"/>
    <property type="match status" value="1"/>
</dbReference>
<dbReference type="EMBL" id="RBWX01000007">
    <property type="protein sequence ID" value="RKS91222.1"/>
    <property type="molecule type" value="Genomic_DNA"/>
</dbReference>
<dbReference type="SUPFAM" id="SSF46689">
    <property type="entry name" value="Homeodomain-like"/>
    <property type="match status" value="2"/>
</dbReference>
<dbReference type="SMART" id="SM00342">
    <property type="entry name" value="HTH_ARAC"/>
    <property type="match status" value="1"/>
</dbReference>
<dbReference type="KEGG" id="smic:SmB9_18490"/>
<dbReference type="Gene3D" id="3.40.50.880">
    <property type="match status" value="1"/>
</dbReference>
<dbReference type="GO" id="GO:0003700">
    <property type="term" value="F:DNA-binding transcription factor activity"/>
    <property type="evidence" value="ECO:0007669"/>
    <property type="project" value="InterPro"/>
</dbReference>
<name>A0AAD1D5D1_SPHMI</name>
<dbReference type="GO" id="GO:0043565">
    <property type="term" value="F:sequence-specific DNA binding"/>
    <property type="evidence" value="ECO:0007669"/>
    <property type="project" value="InterPro"/>
</dbReference>
<evidence type="ECO:0000313" key="7">
    <source>
        <dbReference type="Proteomes" id="UP000275727"/>
    </source>
</evidence>
<dbReference type="Proteomes" id="UP000276029">
    <property type="component" value="Unassembled WGS sequence"/>
</dbReference>
<dbReference type="SUPFAM" id="SSF52317">
    <property type="entry name" value="Class I glutamine amidotransferase-like"/>
    <property type="match status" value="1"/>
</dbReference>
<proteinExistence type="predicted"/>
<sequence>MAKMAGKPQTEATPAKARLRVGFVLAPRFTLTAFSGFIDAIRLAADDGDRSRPIDCSWAVLGDEDALIPSSCAVSVTTTAPLCDPASYDYIAVVGGLLHGGQKVLPGTYSFLKGAARVGVPLIGLCTGSFILARAGLLDGYECCVSWLHSDEFVTEFPDLRVQSNRMFIVDRDRLTCAGGTSVVHLAAHLIERSCSRAQAIKALRIMIEEQPLPSGAWQPEAIVTRQARDGLVRQAMLLVEQNLGEPQSLATLAATLGISTRQIERRFMADVGISLREYRLRLRLSRARWMVAHTDRSMTEIALECGFNDGSHLARFFKEHFGKSPSEHRRELCSQDPVVG</sequence>
<evidence type="ECO:0000256" key="1">
    <source>
        <dbReference type="ARBA" id="ARBA00023015"/>
    </source>
</evidence>
<protein>
    <submittedName>
        <fullName evidence="5 6">AraC family transcriptional regulator</fullName>
    </submittedName>
</protein>
<dbReference type="InterPro" id="IPR002818">
    <property type="entry name" value="DJ-1/PfpI"/>
</dbReference>
<keyword evidence="8" id="KW-1185">Reference proteome</keyword>